<organism evidence="1">
    <name type="scientific">Wuchereria bancrofti</name>
    <dbReference type="NCBI Taxonomy" id="6293"/>
    <lineage>
        <taxon>Eukaryota</taxon>
        <taxon>Metazoa</taxon>
        <taxon>Ecdysozoa</taxon>
        <taxon>Nematoda</taxon>
        <taxon>Chromadorea</taxon>
        <taxon>Rhabditida</taxon>
        <taxon>Spirurina</taxon>
        <taxon>Spiruromorpha</taxon>
        <taxon>Filarioidea</taxon>
        <taxon>Onchocercidae</taxon>
        <taxon>Wuchereria</taxon>
    </lineage>
</organism>
<reference evidence="1" key="1">
    <citation type="submission" date="2016-11" db="UniProtKB">
        <authorList>
            <consortium name="WormBaseParasite"/>
        </authorList>
    </citation>
    <scope>IDENTIFICATION</scope>
    <source>
        <strain evidence="1">pt0022</strain>
    </source>
</reference>
<evidence type="ECO:0000313" key="1">
    <source>
        <dbReference type="WBParaSite" id="maker-PairedContig_1014-snap-gene-3.25-mRNA-1"/>
    </source>
</evidence>
<accession>A0A1I8E8M8</accession>
<proteinExistence type="predicted"/>
<dbReference type="WBParaSite" id="maker-PairedContig_1014-snap-gene-3.25-mRNA-1">
    <property type="protein sequence ID" value="maker-PairedContig_1014-snap-gene-3.25-mRNA-1"/>
    <property type="gene ID" value="maker-PairedContig_1014-snap-gene-3.25"/>
</dbReference>
<dbReference type="AlphaFoldDB" id="A0A1I8E8M8"/>
<name>A0A1I8E8M8_WUCBA</name>
<protein>
    <submittedName>
        <fullName evidence="1">Uncharacterized protein</fullName>
    </submittedName>
</protein>
<sequence length="77" mass="8579">MVTTTVKIQLGKDLWQVCAVEFGCQNGATWLIAASVLQKHICGRQEASKKQESKLSDLASKERLLQEGASVPFSYWH</sequence>